<dbReference type="CDD" id="cd04301">
    <property type="entry name" value="NAT_SF"/>
    <property type="match status" value="1"/>
</dbReference>
<dbReference type="AlphaFoldDB" id="S0JNF0"/>
<dbReference type="EMBL" id="AHYT01000002">
    <property type="protein sequence ID" value="EOT30070.1"/>
    <property type="molecule type" value="Genomic_DNA"/>
</dbReference>
<feature type="domain" description="N-acetyltransferase" evidence="1">
    <location>
        <begin position="2"/>
        <end position="152"/>
    </location>
</feature>
<dbReference type="STRING" id="41997.RV16_GL001268"/>
<protein>
    <recommendedName>
        <fullName evidence="1">N-acetyltransferase domain-containing protein</fullName>
    </recommendedName>
</protein>
<reference evidence="2 3" key="1">
    <citation type="submission" date="2013-03" db="EMBL/GenBank/DDBJ databases">
        <title>The Genome Sequence of Enterococcus saccharolyticus ATCC_43076 (Illumina only assembly).</title>
        <authorList>
            <consortium name="The Broad Institute Genomics Platform"/>
            <consortium name="The Broad Institute Genome Sequencing Center for Infectious Disease"/>
            <person name="Earl A."/>
            <person name="Russ C."/>
            <person name="Gilmore M."/>
            <person name="Surin D."/>
            <person name="Walker B."/>
            <person name="Young S."/>
            <person name="Zeng Q."/>
            <person name="Gargeya S."/>
            <person name="Fitzgerald M."/>
            <person name="Haas B."/>
            <person name="Abouelleil A."/>
            <person name="Allen A.W."/>
            <person name="Alvarado L."/>
            <person name="Arachchi H.M."/>
            <person name="Berlin A.M."/>
            <person name="Chapman S.B."/>
            <person name="Gainer-Dewar J."/>
            <person name="Goldberg J."/>
            <person name="Griggs A."/>
            <person name="Gujja S."/>
            <person name="Hansen M."/>
            <person name="Howarth C."/>
            <person name="Imamovic A."/>
            <person name="Ireland A."/>
            <person name="Larimer J."/>
            <person name="McCowan C."/>
            <person name="Murphy C."/>
            <person name="Pearson M."/>
            <person name="Poon T.W."/>
            <person name="Priest M."/>
            <person name="Roberts A."/>
            <person name="Saif S."/>
            <person name="Shea T."/>
            <person name="Sisk P."/>
            <person name="Sykes S."/>
            <person name="Wortman J."/>
            <person name="Nusbaum C."/>
            <person name="Birren B."/>
        </authorList>
    </citation>
    <scope>NUCLEOTIDE SEQUENCE [LARGE SCALE GENOMIC DNA]</scope>
    <source>
        <strain evidence="2 3">ATCC 43076</strain>
    </source>
</reference>
<dbReference type="RefSeq" id="WP_016174568.1">
    <property type="nucleotide sequence ID" value="NZ_KE136389.1"/>
</dbReference>
<sequence length="152" mass="17769">MLTLTAMTTEVFQHYLKNAITDYASDKVKNGTWSKNNAHELAVQSYNHFLPNGIDTPNHYLYSIYLKETLIGHTWIFFDSTEKMIFIYDIHIFEKYQNQGYGTLVMTMLEEQAQQLGAKKLSLHVFGYNQRALHVYQKVGYHSTDYNLSKEL</sequence>
<dbReference type="eggNOG" id="COG0456">
    <property type="taxonomic scope" value="Bacteria"/>
</dbReference>
<dbReference type="SUPFAM" id="SSF55729">
    <property type="entry name" value="Acyl-CoA N-acyltransferases (Nat)"/>
    <property type="match status" value="1"/>
</dbReference>
<dbReference type="PANTHER" id="PTHR43259">
    <property type="entry name" value="SPT10P"/>
    <property type="match status" value="1"/>
</dbReference>
<name>S0JNF0_9ENTE</name>
<dbReference type="HOGENOM" id="CLU_122305_0_1_9"/>
<dbReference type="InterPro" id="IPR000182">
    <property type="entry name" value="GNAT_dom"/>
</dbReference>
<proteinExistence type="predicted"/>
<dbReference type="OrthoDB" id="65897at2"/>
<dbReference type="Gene3D" id="3.40.630.30">
    <property type="match status" value="1"/>
</dbReference>
<accession>S0JNF0</accession>
<dbReference type="PATRIC" id="fig|1139996.3.peg.757"/>
<dbReference type="InterPro" id="IPR016181">
    <property type="entry name" value="Acyl_CoA_acyltransferase"/>
</dbReference>
<evidence type="ECO:0000313" key="2">
    <source>
        <dbReference type="EMBL" id="EOT30070.1"/>
    </source>
</evidence>
<gene>
    <name evidence="2" type="ORF">OMQ_00763</name>
</gene>
<dbReference type="GO" id="GO:0016747">
    <property type="term" value="F:acyltransferase activity, transferring groups other than amino-acyl groups"/>
    <property type="evidence" value="ECO:0007669"/>
    <property type="project" value="InterPro"/>
</dbReference>
<keyword evidence="3" id="KW-1185">Reference proteome</keyword>
<dbReference type="PANTHER" id="PTHR43259:SF1">
    <property type="entry name" value="N-ACETYLTRANSFERASE DOMAIN-CONTAINING PROTEIN"/>
    <property type="match status" value="1"/>
</dbReference>
<dbReference type="Proteomes" id="UP000014136">
    <property type="component" value="Unassembled WGS sequence"/>
</dbReference>
<dbReference type="Pfam" id="PF00583">
    <property type="entry name" value="Acetyltransf_1"/>
    <property type="match status" value="1"/>
</dbReference>
<comment type="caution">
    <text evidence="2">The sequence shown here is derived from an EMBL/GenBank/DDBJ whole genome shotgun (WGS) entry which is preliminary data.</text>
</comment>
<dbReference type="InterPro" id="IPR052829">
    <property type="entry name" value="N-acetyltransferase_domain"/>
</dbReference>
<dbReference type="PROSITE" id="PS51186">
    <property type="entry name" value="GNAT"/>
    <property type="match status" value="1"/>
</dbReference>
<evidence type="ECO:0000313" key="3">
    <source>
        <dbReference type="Proteomes" id="UP000014136"/>
    </source>
</evidence>
<evidence type="ECO:0000259" key="1">
    <source>
        <dbReference type="PROSITE" id="PS51186"/>
    </source>
</evidence>
<organism evidence="2 3">
    <name type="scientific">Enterococcus saccharolyticus subsp. saccharolyticus ATCC 43076</name>
    <dbReference type="NCBI Taxonomy" id="1139996"/>
    <lineage>
        <taxon>Bacteria</taxon>
        <taxon>Bacillati</taxon>
        <taxon>Bacillota</taxon>
        <taxon>Bacilli</taxon>
        <taxon>Lactobacillales</taxon>
        <taxon>Enterococcaceae</taxon>
        <taxon>Enterococcus</taxon>
    </lineage>
</organism>